<dbReference type="GO" id="GO:0016740">
    <property type="term" value="F:transferase activity"/>
    <property type="evidence" value="ECO:0007669"/>
    <property type="project" value="UniProtKB-KW"/>
</dbReference>
<dbReference type="CDD" id="cd20353">
    <property type="entry name" value="Rcat_RBR_RNF216"/>
    <property type="match status" value="1"/>
</dbReference>
<keyword evidence="9" id="KW-1133">Transmembrane helix</keyword>
<feature type="compositionally biased region" description="Basic and acidic residues" evidence="8">
    <location>
        <begin position="54"/>
        <end position="64"/>
    </location>
</feature>
<evidence type="ECO:0000313" key="12">
    <source>
        <dbReference type="Proteomes" id="UP000825890"/>
    </source>
</evidence>
<organism evidence="11 12">
    <name type="scientific">Cercospora kikuchii</name>
    <dbReference type="NCBI Taxonomy" id="84275"/>
    <lineage>
        <taxon>Eukaryota</taxon>
        <taxon>Fungi</taxon>
        <taxon>Dikarya</taxon>
        <taxon>Ascomycota</taxon>
        <taxon>Pezizomycotina</taxon>
        <taxon>Dothideomycetes</taxon>
        <taxon>Dothideomycetidae</taxon>
        <taxon>Mycosphaerellales</taxon>
        <taxon>Mycosphaerellaceae</taxon>
        <taxon>Cercospora</taxon>
    </lineage>
</organism>
<sequence length="659" mass="74172">MDHVPLPKSGRLWKTKADFFRPFRSAAAQEAADKDNKNPSGSGISPLYDPTLIPEERTEEKDEPDLRELNSALLALVDIFPDVQPEVFREMLVNVSEESRLQIVTEHLLIKKAKWAKGRYRTLRGTKRVATPTTAAVDTRPRDVELFRSEAYKDAVKQVFYQEFKTLSKSTVRGVLAEQNFSYTLARPVLQQVAAKSWRFSLTNFWTRRATDDTTEVGNHPFIVWQSLGDSEASTAPAVRRTGSSQLDHELHELFVAPILKKQEQERARTDYEVASKLNEDEAEELEALFDCECCYSSVTFEKLATCDDACHVLCLECIKRTVNEALYGQGWSRAADTKIATVRCFASAECPGNISKDLLYRALTEGQDNEDVWNEFQARVSSEVLLQSGLPLQQCPFCSYAEIQEYPKPRLKQPTAVWEHVARYAPPGVQLIFLTFIMALSLFTAPLLALGSALWLLIGFIPPVAAVLDRSILRIQKRRQNLKFACRHPKCSRISCIRCTALWNDPHNCFESEKTSLRTAIETSATAAVKRTCPKCMLSFVKSSGCNKLVCNCGYTMCYICRSEITSREGYAHFCQHFRPNGGKCAECERCDLYGDEDEEAAIRRAAEAAEKAWREQEDGKAAGGESNKVATQLMIDALVGERKRQCDRTVSARVDGV</sequence>
<dbReference type="InterPro" id="IPR051628">
    <property type="entry name" value="LUBAC_E3_Ligases"/>
</dbReference>
<keyword evidence="6" id="KW-0833">Ubl conjugation pathway</keyword>
<feature type="region of interest" description="Disordered" evidence="8">
    <location>
        <begin position="28"/>
        <end position="64"/>
    </location>
</feature>
<dbReference type="RefSeq" id="XP_044658410.1">
    <property type="nucleotide sequence ID" value="XM_044802475.1"/>
</dbReference>
<dbReference type="AlphaFoldDB" id="A0A9P3FE22"/>
<keyword evidence="7" id="KW-0862">Zinc</keyword>
<keyword evidence="5" id="KW-0863">Zinc-finger</keyword>
<evidence type="ECO:0000256" key="4">
    <source>
        <dbReference type="ARBA" id="ARBA00022737"/>
    </source>
</evidence>
<evidence type="ECO:0000256" key="5">
    <source>
        <dbReference type="ARBA" id="ARBA00022771"/>
    </source>
</evidence>
<dbReference type="CDD" id="cd16630">
    <property type="entry name" value="RING-HC_RBR_RNF216"/>
    <property type="match status" value="1"/>
</dbReference>
<dbReference type="SUPFAM" id="SSF57850">
    <property type="entry name" value="RING/U-box"/>
    <property type="match status" value="1"/>
</dbReference>
<keyword evidence="2" id="KW-0808">Transferase</keyword>
<comment type="pathway">
    <text evidence="1">Protein modification; protein ubiquitination.</text>
</comment>
<reference evidence="11 12" key="1">
    <citation type="submission" date="2021-01" db="EMBL/GenBank/DDBJ databases">
        <title>Cercospora kikuchii MAFF 305040 whole genome shotgun sequence.</title>
        <authorList>
            <person name="Kashiwa T."/>
            <person name="Suzuki T."/>
        </authorList>
    </citation>
    <scope>NUCLEOTIDE SEQUENCE [LARGE SCALE GENOMIC DNA]</scope>
    <source>
        <strain evidence="11 12">MAFF 305040</strain>
    </source>
</reference>
<evidence type="ECO:0000256" key="9">
    <source>
        <dbReference type="SAM" id="Phobius"/>
    </source>
</evidence>
<dbReference type="EMBL" id="BOLY01000004">
    <property type="protein sequence ID" value="GIZ43923.1"/>
    <property type="molecule type" value="Genomic_DNA"/>
</dbReference>
<keyword evidence="9" id="KW-0472">Membrane</keyword>
<dbReference type="Pfam" id="PF26112">
    <property type="entry name" value="UBA_RNF216"/>
    <property type="match status" value="1"/>
</dbReference>
<dbReference type="PROSITE" id="PS51873">
    <property type="entry name" value="TRIAD"/>
    <property type="match status" value="1"/>
</dbReference>
<dbReference type="Pfam" id="PF26191">
    <property type="entry name" value="RING-HC_RBR_RNF216"/>
    <property type="match status" value="1"/>
</dbReference>
<dbReference type="InterPro" id="IPR047544">
    <property type="entry name" value="RING-HC_RBR_RNF216"/>
</dbReference>
<dbReference type="InterPro" id="IPR058758">
    <property type="entry name" value="UBA_RNF216"/>
</dbReference>
<dbReference type="Pfam" id="PF26200">
    <property type="entry name" value="Rcat_RNF216"/>
    <property type="match status" value="1"/>
</dbReference>
<dbReference type="InterPro" id="IPR047546">
    <property type="entry name" value="Rcat_RBR_RNF216"/>
</dbReference>
<dbReference type="PANTHER" id="PTHR22770:SF42">
    <property type="entry name" value="FINGER PROTEIN (ZIN), PUTATIVE (AFU_ORTHOLOGUE AFUA_4G03910)-RELATED"/>
    <property type="match status" value="1"/>
</dbReference>
<gene>
    <name evidence="11" type="ORF">CKM354_000713200</name>
</gene>
<feature type="domain" description="RING-type" evidence="10">
    <location>
        <begin position="288"/>
        <end position="590"/>
    </location>
</feature>
<dbReference type="Proteomes" id="UP000825890">
    <property type="component" value="Unassembled WGS sequence"/>
</dbReference>
<proteinExistence type="predicted"/>
<evidence type="ECO:0000259" key="10">
    <source>
        <dbReference type="PROSITE" id="PS51873"/>
    </source>
</evidence>
<dbReference type="OrthoDB" id="10009520at2759"/>
<dbReference type="GO" id="GO:0008270">
    <property type="term" value="F:zinc ion binding"/>
    <property type="evidence" value="ECO:0007669"/>
    <property type="project" value="UniProtKB-KW"/>
</dbReference>
<accession>A0A9P3FE22</accession>
<evidence type="ECO:0000256" key="3">
    <source>
        <dbReference type="ARBA" id="ARBA00022723"/>
    </source>
</evidence>
<evidence type="ECO:0000313" key="11">
    <source>
        <dbReference type="EMBL" id="GIZ43923.1"/>
    </source>
</evidence>
<evidence type="ECO:0000256" key="1">
    <source>
        <dbReference type="ARBA" id="ARBA00004906"/>
    </source>
</evidence>
<keyword evidence="9" id="KW-0812">Transmembrane</keyword>
<evidence type="ECO:0000256" key="2">
    <source>
        <dbReference type="ARBA" id="ARBA00022679"/>
    </source>
</evidence>
<evidence type="ECO:0000256" key="8">
    <source>
        <dbReference type="SAM" id="MobiDB-lite"/>
    </source>
</evidence>
<evidence type="ECO:0000256" key="6">
    <source>
        <dbReference type="ARBA" id="ARBA00022786"/>
    </source>
</evidence>
<dbReference type="GeneID" id="68292707"/>
<keyword evidence="3" id="KW-0479">Metal-binding</keyword>
<keyword evidence="4" id="KW-0677">Repeat</keyword>
<dbReference type="PANTHER" id="PTHR22770">
    <property type="entry name" value="UBIQUITIN CONJUGATING ENZYME 7 INTERACTING PROTEIN-RELATED"/>
    <property type="match status" value="1"/>
</dbReference>
<feature type="transmembrane region" description="Helical" evidence="9">
    <location>
        <begin position="455"/>
        <end position="474"/>
    </location>
</feature>
<evidence type="ECO:0000256" key="7">
    <source>
        <dbReference type="ARBA" id="ARBA00022833"/>
    </source>
</evidence>
<dbReference type="InterPro" id="IPR044066">
    <property type="entry name" value="TRIAD_supradom"/>
</dbReference>
<name>A0A9P3FE22_9PEZI</name>
<protein>
    <recommendedName>
        <fullName evidence="10">RING-type domain-containing protein</fullName>
    </recommendedName>
</protein>
<dbReference type="Gene3D" id="1.20.120.1750">
    <property type="match status" value="1"/>
</dbReference>
<comment type="caution">
    <text evidence="11">The sequence shown here is derived from an EMBL/GenBank/DDBJ whole genome shotgun (WGS) entry which is preliminary data.</text>
</comment>
<keyword evidence="12" id="KW-1185">Reference proteome</keyword>